<dbReference type="SUPFAM" id="SSF52540">
    <property type="entry name" value="P-loop containing nucleoside triphosphate hydrolases"/>
    <property type="match status" value="2"/>
</dbReference>
<dbReference type="InterPro" id="IPR011257">
    <property type="entry name" value="DNA_glycosylase"/>
</dbReference>
<dbReference type="Gene3D" id="1.10.1670.40">
    <property type="match status" value="1"/>
</dbReference>
<dbReference type="GO" id="GO:0006285">
    <property type="term" value="P:base-excision repair, AP site formation"/>
    <property type="evidence" value="ECO:0007669"/>
    <property type="project" value="TreeGrafter"/>
</dbReference>
<dbReference type="EMBL" id="CAICTM010000115">
    <property type="protein sequence ID" value="CAB9501710.1"/>
    <property type="molecule type" value="Genomic_DNA"/>
</dbReference>
<feature type="compositionally biased region" description="Acidic residues" evidence="3">
    <location>
        <begin position="219"/>
        <end position="242"/>
    </location>
</feature>
<protein>
    <submittedName>
        <fullName evidence="5">DNA-3-methyladenine glycosylase</fullName>
    </submittedName>
</protein>
<dbReference type="GO" id="GO:0005524">
    <property type="term" value="F:ATP binding"/>
    <property type="evidence" value="ECO:0007669"/>
    <property type="project" value="InterPro"/>
</dbReference>
<keyword evidence="1" id="KW-0227">DNA damage</keyword>
<dbReference type="Gene3D" id="1.10.340.30">
    <property type="entry name" value="Hypothetical protein, domain 2"/>
    <property type="match status" value="1"/>
</dbReference>
<evidence type="ECO:0000256" key="3">
    <source>
        <dbReference type="SAM" id="MobiDB-lite"/>
    </source>
</evidence>
<gene>
    <name evidence="5" type="ORF">SEMRO_116_G057030.1</name>
</gene>
<feature type="compositionally biased region" description="Basic and acidic residues" evidence="3">
    <location>
        <begin position="1395"/>
        <end position="1418"/>
    </location>
</feature>
<dbReference type="InterPro" id="IPR027417">
    <property type="entry name" value="P-loop_NTPase"/>
</dbReference>
<feature type="compositionally biased region" description="Low complexity" evidence="3">
    <location>
        <begin position="69"/>
        <end position="82"/>
    </location>
</feature>
<evidence type="ECO:0000256" key="1">
    <source>
        <dbReference type="ARBA" id="ARBA00022763"/>
    </source>
</evidence>
<dbReference type="GO" id="GO:0032993">
    <property type="term" value="C:protein-DNA complex"/>
    <property type="evidence" value="ECO:0007669"/>
    <property type="project" value="TreeGrafter"/>
</dbReference>
<dbReference type="Pfam" id="PF04851">
    <property type="entry name" value="ResIII"/>
    <property type="match status" value="1"/>
</dbReference>
<accession>A0A9N8DJI4</accession>
<dbReference type="Proteomes" id="UP001153069">
    <property type="component" value="Unassembled WGS sequence"/>
</dbReference>
<dbReference type="InterPro" id="IPR014001">
    <property type="entry name" value="Helicase_ATP-bd"/>
</dbReference>
<dbReference type="SUPFAM" id="SSF48150">
    <property type="entry name" value="DNA-glycosylase"/>
    <property type="match status" value="1"/>
</dbReference>
<dbReference type="OrthoDB" id="415889at2759"/>
<feature type="region of interest" description="Disordered" evidence="3">
    <location>
        <begin position="851"/>
        <end position="874"/>
    </location>
</feature>
<organism evidence="5 6">
    <name type="scientific">Seminavis robusta</name>
    <dbReference type="NCBI Taxonomy" id="568900"/>
    <lineage>
        <taxon>Eukaryota</taxon>
        <taxon>Sar</taxon>
        <taxon>Stramenopiles</taxon>
        <taxon>Ochrophyta</taxon>
        <taxon>Bacillariophyta</taxon>
        <taxon>Bacillariophyceae</taxon>
        <taxon>Bacillariophycidae</taxon>
        <taxon>Naviculales</taxon>
        <taxon>Naviculaceae</taxon>
        <taxon>Seminavis</taxon>
    </lineage>
</organism>
<feature type="region of interest" description="Disordered" evidence="3">
    <location>
        <begin position="1"/>
        <end position="307"/>
    </location>
</feature>
<feature type="compositionally biased region" description="Acidic residues" evidence="3">
    <location>
        <begin position="153"/>
        <end position="165"/>
    </location>
</feature>
<keyword evidence="2" id="KW-0234">DNA repair</keyword>
<comment type="caution">
    <text evidence="5">The sequence shown here is derived from an EMBL/GenBank/DDBJ whole genome shotgun (WGS) entry which is preliminary data.</text>
</comment>
<keyword evidence="6" id="KW-1185">Reference proteome</keyword>
<dbReference type="Gene3D" id="3.40.50.300">
    <property type="entry name" value="P-loop containing nucleotide triphosphate hydrolases"/>
    <property type="match status" value="2"/>
</dbReference>
<sequence>MTTPAVRRSRRGPKPRRSFGADAEMVGPAAATTASIKHPIQGNNTEALTVESHTKSTTEVTGNGSKRGVVVSPDVSAASSNAMKTLKESTNDMEIVDGSSSGSTDDEDEDGQELIRDLIKRKRKDRSEASDLEEEGESDADLLHQSYSFSPDDFSDDDERDDELILDLVERKRNMNQSSVHVVASTPRTRNKSKMISNVVTPTPSEHQQTKHLDLAAKEEDDGYNTSDMEEEASRSDDDEEFLSNLEKDEKKTSVPVTPSPAKKKKPSSPAKKTPSDRNKKKTPTKRAPSQKDKKKLNPRSIAVRGLPRGSLGKCPISGFTIRTLDGIKPFVAASCDWSLPGRLLVVAAPDPPSLQNAVGKTFDSAQDLHQHLQKIVTDEERILVPKATYDMEAVADPTFTSWEFAKARLNAAGLIPDGNEIIEQEEDNNQKRKSNNLQKGPIVVVIQWDGNAKVTASVCHYTDMLDANNKSVEALQWAIIENGEGRELPPVLVGAPESLIHHQQSDLGDDEGEGDDDDTIAVDTGKNLIPTPSKQVVNIKLPASLLEKSIRRAAGSTQQGGICTIAPLLDASASLLLRRRAHNNNNNNQHPLPGSTLAFLKTVWGCMLVDAAPFDDADDCLGLPGLLVLSLVAKANPDWTLPPPLNRLSVAAAIRAATAPSNQWVGFVKRREDWWQLEDMPATKDTEDELDSPRAVLLRNVLRATQVAVGGRVAWGKWNSFVGDTSAGAAIAYLNDDDWDGSVLPPAPGPSISGEDESKILAAWEQGRSPSIPPELRLKKLDHECRLSAIDPTAMPSTLVLLQALLQQPPTHWKKHSLPALSKHIRKLISNVNPRDQESVQLLRLATWGTKKQTKSKSPPPQTADTPTAAGNTAVESFREVVTNTGELSEKEAELVDCYEAIQNLQLKGLFQQLQPTANPATETSSATIPDGVVSFPATVRVQAGKPVSAFDGRVAFLLAFASAVEVQVSPDGTDGKKETVSAMFCGDPDEPLLVQRIGKARKDGKELAGGSKSGATAVPSLGYVQRTRSKEEARLMEAAELEVAKYWKGGLTMPLPLPALGVQWELGRNKSEGAKNEDWEEAEKSVTRTAEFVDNGSGKKTWRFTIAGVEVEPFDARPVVSPCALDLDDPSIKPVPIEPGSGRARLLRVAFYVEGAASVEESQTPSHAEALLESMSALHDLACAYRLSSPDRPCEGLIYDWLPLTALSPVPSRTWRDVLLAIRTREQDHVVLGRGIRPDGSGAPGDMTEGVVLRLFHALESLYPTVLKKFGAFKFSIRPRGAAFYHLLACLELLGRGEAKSQQNVTSAECSPGLLEADNSGKGLAKSDVPGKNRSGSNGQSPKEAESATPSRKRRKRGIDSAVSSRSPQPTKRPKRAAAASAMKKTSNLFAGDHGRKTGREKKPTTREADSDCSDHSVCDEDLLPKEYLPVPKVTTELWLHQEASVSKVVQGVQEGKRGHADASAVGAGKTLTALATIARLAQWIEDSGGSRHGVLVMLPTKALIKEWLLEIATHTAGFHVVEQREDGTLFSMTYGKKNPPIDGNSLIISTLDRVCRNPFLRQSAWDFVVIDECLSVQNASAKRAPSAWRQIEVSMCGVLMLSATFFRSKYDSLFYMIRMLRSPLPRTMEWLPATIHEHIVCQIPETDRTWTMEAEMVKLPPEVLRLYRTKVDTYGRLQLNDPGKVDGRKLWTSLGSFLRTHYEGRDGARYGRKSIMGDAIIKVANKLLRKKRRPLVFADTEPEATHLVTVMTKARIPAQMWKDVAAERIANSSRGKNDAKKNENGVIVAVKSIEGQGINMQHHADCIICRPTEGDLLEQMKGRVDRPGQTEKQLLLVVIVAEHTIEEAKFANIRLAGNFFRQYIAPVAKKYRERVDLEATLAAGGKKQLKKGTVTKKWRETLQDAGNSGSFARLLDKGGNDMDDEPNEDMMAEVTEEEDMNGKAKPAAADDEDKPLNKVLVNKGDPVAVRQAKEDAKNGRASLAVRQWLFPPKPTAQKGLKKNGERPLAKVSLLRFSDTTPPLILNHETVQKGVSHLMAKDAKLRAILARVGAVALANDVGEPKDLSQGRFFDQCLRSITFTQISVEAGESFMRRLAIKAGICLERKHTAAGTLDASTTAYLAPFLEGRSRDVVFTHALLRPLVDECKIKQGKRTGWPHLCGPTHPCGMRDDPQVFLNKARENSTGISAGYSNTKASFIISLVEDFESGKVSAEKISKASDREAARMLTSLRGIGDWSAGGVLMFFLRRADIMLYGDLTVRNYLNDLYDINHNHASETLVESAADFADNGENRNLMDALAKERGWEPYRSVVTLLMYHLQEENLILV</sequence>
<dbReference type="GO" id="GO:0008725">
    <property type="term" value="F:DNA-3-methyladenine glycosylase activity"/>
    <property type="evidence" value="ECO:0007669"/>
    <property type="project" value="TreeGrafter"/>
</dbReference>
<feature type="domain" description="Helicase ATP-binding" evidence="4">
    <location>
        <begin position="1453"/>
        <end position="1626"/>
    </location>
</feature>
<dbReference type="GO" id="GO:0032131">
    <property type="term" value="F:alkylated DNA binding"/>
    <property type="evidence" value="ECO:0007669"/>
    <property type="project" value="TreeGrafter"/>
</dbReference>
<name>A0A9N8DJI4_9STRA</name>
<feature type="compositionally biased region" description="Basic and acidic residues" evidence="3">
    <location>
        <begin position="208"/>
        <end position="218"/>
    </location>
</feature>
<evidence type="ECO:0000313" key="5">
    <source>
        <dbReference type="EMBL" id="CAB9501710.1"/>
    </source>
</evidence>
<proteinExistence type="predicted"/>
<dbReference type="GO" id="GO:0043916">
    <property type="term" value="F:DNA-7-methylguanine glycosylase activity"/>
    <property type="evidence" value="ECO:0007669"/>
    <property type="project" value="TreeGrafter"/>
</dbReference>
<dbReference type="SMART" id="SM00487">
    <property type="entry name" value="DEXDc"/>
    <property type="match status" value="1"/>
</dbReference>
<evidence type="ECO:0000313" key="6">
    <source>
        <dbReference type="Proteomes" id="UP001153069"/>
    </source>
</evidence>
<dbReference type="PROSITE" id="PS51192">
    <property type="entry name" value="HELICASE_ATP_BIND_1"/>
    <property type="match status" value="1"/>
</dbReference>
<dbReference type="PANTHER" id="PTHR43003">
    <property type="entry name" value="DNA-3-METHYLADENINE GLYCOSYLASE"/>
    <property type="match status" value="1"/>
</dbReference>
<dbReference type="GO" id="GO:0006307">
    <property type="term" value="P:DNA alkylation repair"/>
    <property type="evidence" value="ECO:0007669"/>
    <property type="project" value="TreeGrafter"/>
</dbReference>
<feature type="compositionally biased region" description="Polar residues" evidence="3">
    <location>
        <begin position="55"/>
        <end position="64"/>
    </location>
</feature>
<reference evidence="5" key="1">
    <citation type="submission" date="2020-06" db="EMBL/GenBank/DDBJ databases">
        <authorList>
            <consortium name="Plant Systems Biology data submission"/>
        </authorList>
    </citation>
    <scope>NUCLEOTIDE SEQUENCE</scope>
    <source>
        <strain evidence="5">D6</strain>
    </source>
</reference>
<dbReference type="PANTHER" id="PTHR43003:SF5">
    <property type="entry name" value="DNA-3-METHYLADENINE GLYCOSYLASE"/>
    <property type="match status" value="1"/>
</dbReference>
<feature type="region of interest" description="Disordered" evidence="3">
    <location>
        <begin position="1314"/>
        <end position="1418"/>
    </location>
</feature>
<dbReference type="InterPro" id="IPR006935">
    <property type="entry name" value="Helicase/UvrB_N"/>
</dbReference>
<feature type="compositionally biased region" description="Basic residues" evidence="3">
    <location>
        <begin position="7"/>
        <end position="17"/>
    </location>
</feature>
<dbReference type="InterPro" id="IPR051912">
    <property type="entry name" value="Alkylbase_DNA_Glycosylase/TA"/>
</dbReference>
<evidence type="ECO:0000259" key="4">
    <source>
        <dbReference type="PROSITE" id="PS51192"/>
    </source>
</evidence>
<feature type="compositionally biased region" description="Acidic residues" evidence="3">
    <location>
        <begin position="130"/>
        <end position="140"/>
    </location>
</feature>
<evidence type="ECO:0000256" key="2">
    <source>
        <dbReference type="ARBA" id="ARBA00023204"/>
    </source>
</evidence>
<feature type="compositionally biased region" description="Polar residues" evidence="3">
    <location>
        <begin position="194"/>
        <end position="207"/>
    </location>
</feature>